<dbReference type="GO" id="GO:0005829">
    <property type="term" value="C:cytosol"/>
    <property type="evidence" value="ECO:0007669"/>
    <property type="project" value="TreeGrafter"/>
</dbReference>
<dbReference type="InterPro" id="IPR050378">
    <property type="entry name" value="Metallo-dep_Hydrolases_sf"/>
</dbReference>
<accession>A0A7W2TXE7</accession>
<reference evidence="2 3" key="1">
    <citation type="submission" date="2020-07" db="EMBL/GenBank/DDBJ databases">
        <title>Halieaceae bacterium, F7430, whole genome shotgun sequencing project.</title>
        <authorList>
            <person name="Jiang S."/>
            <person name="Liu Z.W."/>
            <person name="Du Z.J."/>
        </authorList>
    </citation>
    <scope>NUCLEOTIDE SEQUENCE [LARGE SCALE GENOMIC DNA]</scope>
    <source>
        <strain evidence="2 3">F7430</strain>
    </source>
</reference>
<dbReference type="Gene3D" id="2.30.40.10">
    <property type="entry name" value="Urease, subunit C, domain 1"/>
    <property type="match status" value="1"/>
</dbReference>
<dbReference type="RefSeq" id="WP_182173507.1">
    <property type="nucleotide sequence ID" value="NZ_JACFXU010000015.1"/>
</dbReference>
<dbReference type="InterPro" id="IPR011059">
    <property type="entry name" value="Metal-dep_hydrolase_composite"/>
</dbReference>
<dbReference type="AlphaFoldDB" id="A0A7W2TXE7"/>
<dbReference type="PANTHER" id="PTHR11647">
    <property type="entry name" value="HYDRANTOINASE/DIHYDROPYRIMIDINASE FAMILY MEMBER"/>
    <property type="match status" value="1"/>
</dbReference>
<evidence type="ECO:0000313" key="3">
    <source>
        <dbReference type="Proteomes" id="UP000539350"/>
    </source>
</evidence>
<protein>
    <submittedName>
        <fullName evidence="2">Amidohydrolase family protein</fullName>
    </submittedName>
</protein>
<dbReference type="SUPFAM" id="SSF51338">
    <property type="entry name" value="Composite domain of metallo-dependent hydrolases"/>
    <property type="match status" value="1"/>
</dbReference>
<dbReference type="InterPro" id="IPR013108">
    <property type="entry name" value="Amidohydro_3"/>
</dbReference>
<dbReference type="PANTHER" id="PTHR11647:SF1">
    <property type="entry name" value="COLLAPSIN RESPONSE MEDIATOR PROTEIN"/>
    <property type="match status" value="1"/>
</dbReference>
<name>A0A7W2TXE7_9GAMM</name>
<comment type="caution">
    <text evidence="2">The sequence shown here is derived from an EMBL/GenBank/DDBJ whole genome shotgun (WGS) entry which is preliminary data.</text>
</comment>
<feature type="domain" description="Amidohydrolase 3" evidence="1">
    <location>
        <begin position="47"/>
        <end position="557"/>
    </location>
</feature>
<gene>
    <name evidence="2" type="ORF">H2508_11230</name>
</gene>
<evidence type="ECO:0000259" key="1">
    <source>
        <dbReference type="Pfam" id="PF07969"/>
    </source>
</evidence>
<dbReference type="CDD" id="cd01297">
    <property type="entry name" value="D-aminoacylase"/>
    <property type="match status" value="1"/>
</dbReference>
<dbReference type="Pfam" id="PF07969">
    <property type="entry name" value="Amidohydro_3"/>
    <property type="match status" value="1"/>
</dbReference>
<proteinExistence type="predicted"/>
<evidence type="ECO:0000313" key="2">
    <source>
        <dbReference type="EMBL" id="MBA6413681.1"/>
    </source>
</evidence>
<keyword evidence="3" id="KW-1185">Reference proteome</keyword>
<dbReference type="InterPro" id="IPR032466">
    <property type="entry name" value="Metal_Hydrolase"/>
</dbReference>
<dbReference type="SUPFAM" id="SSF51556">
    <property type="entry name" value="Metallo-dependent hydrolases"/>
    <property type="match status" value="1"/>
</dbReference>
<keyword evidence="2" id="KW-0378">Hydrolase</keyword>
<organism evidence="2 3">
    <name type="scientific">Sediminihaliea albiluteola</name>
    <dbReference type="NCBI Taxonomy" id="2758564"/>
    <lineage>
        <taxon>Bacteria</taxon>
        <taxon>Pseudomonadati</taxon>
        <taxon>Pseudomonadota</taxon>
        <taxon>Gammaproteobacteria</taxon>
        <taxon>Cellvibrionales</taxon>
        <taxon>Halieaceae</taxon>
        <taxon>Sediminihaliea</taxon>
    </lineage>
</organism>
<dbReference type="Gene3D" id="3.20.20.140">
    <property type="entry name" value="Metal-dependent hydrolases"/>
    <property type="match status" value="2"/>
</dbReference>
<dbReference type="EMBL" id="JACFXU010000015">
    <property type="protein sequence ID" value="MBA6413681.1"/>
    <property type="molecule type" value="Genomic_DNA"/>
</dbReference>
<dbReference type="Proteomes" id="UP000539350">
    <property type="component" value="Unassembled WGS sequence"/>
</dbReference>
<sequence>MAASSFDYVIRNGLVFDGSGGEPFLADVAITGAKVVQVGKVSGRGEEEIDASGRIVTPGFVDIHTHYDGQVTWENRLSPSSYHGVTTVLMGNCGVGFAPCKPEHRDMLVRVMEGVEDIPEIVMTEGLPWNWETFPEYMDALEERRADMDFAAQLAHAPVRVNVMGQRGADREPPTAEEMDKMTAMVAEAIRVGAIGVTTSRSMSHRTKAGDLAPTVETEDEELLALARGLREAGAGVFQMIPASTAGGDPVAEVAFMRKLVETSGGRPLSYTLLNNTFMPDSHLQFLEKMEEASADGLPIRGQVFPRPVGVLLGLDLSFHPFRFNPSYLATEHLPLAERVAAMRDPAMRAKLLAEEPEHSNEIFLYFASQIETLYPLGNPPNNEPEPSHRVGEQAKRLGISAKELVYDLLLEDEGRSTLFLPAANFLGDSLEPVRELLEHPDTLIGLGDGGAHYGMICDSSYPTSLLAYWTRDRERGPKLPLPWAINALTRRNALAIGLEDRGLIAPGMKADLNVIDYERLQLKAPSVTYDLPAGGRRLAQKADGYDLTMVSGEVTYRKGEATDALPGRLVRNPATRASRQA</sequence>
<dbReference type="GO" id="GO:0016812">
    <property type="term" value="F:hydrolase activity, acting on carbon-nitrogen (but not peptide) bonds, in cyclic amides"/>
    <property type="evidence" value="ECO:0007669"/>
    <property type="project" value="TreeGrafter"/>
</dbReference>